<protein>
    <submittedName>
        <fullName evidence="1">Uncharacterized protein</fullName>
    </submittedName>
</protein>
<keyword evidence="2" id="KW-1185">Reference proteome</keyword>
<reference evidence="1" key="1">
    <citation type="submission" date="2020-06" db="EMBL/GenBank/DDBJ databases">
        <title>WGS assembly of Ceratodon purpureus strain R40.</title>
        <authorList>
            <person name="Carey S.B."/>
            <person name="Jenkins J."/>
            <person name="Shu S."/>
            <person name="Lovell J.T."/>
            <person name="Sreedasyam A."/>
            <person name="Maumus F."/>
            <person name="Tiley G.P."/>
            <person name="Fernandez-Pozo N."/>
            <person name="Barry K."/>
            <person name="Chen C."/>
            <person name="Wang M."/>
            <person name="Lipzen A."/>
            <person name="Daum C."/>
            <person name="Saski C.A."/>
            <person name="Payton A.C."/>
            <person name="Mcbreen J.C."/>
            <person name="Conrad R.E."/>
            <person name="Kollar L.M."/>
            <person name="Olsson S."/>
            <person name="Huttunen S."/>
            <person name="Landis J.B."/>
            <person name="Wickett N.J."/>
            <person name="Johnson M.G."/>
            <person name="Rensing S.A."/>
            <person name="Grimwood J."/>
            <person name="Schmutz J."/>
            <person name="Mcdaniel S.F."/>
        </authorList>
    </citation>
    <scope>NUCLEOTIDE SEQUENCE</scope>
    <source>
        <strain evidence="1">R40</strain>
    </source>
</reference>
<name>A0A8T0I2K6_CERPU</name>
<dbReference type="AlphaFoldDB" id="A0A8T0I2K6"/>
<evidence type="ECO:0000313" key="1">
    <source>
        <dbReference type="EMBL" id="KAG0577682.1"/>
    </source>
</evidence>
<accession>A0A8T0I2K6</accession>
<sequence length="124" mass="14191">MLLPATAWESVPTNCPAQIYLKRVCSTFSHRIGRRLTNPTPHRRLCLVTGLPGQDKTWNESKEQSCRSFFQEVTDPQSPFAFLSPSGLLRQPIWCCPPSSPYTYSHLNMLIWFNKVKILPASLR</sequence>
<evidence type="ECO:0000313" key="2">
    <source>
        <dbReference type="Proteomes" id="UP000822688"/>
    </source>
</evidence>
<dbReference type="Proteomes" id="UP000822688">
    <property type="component" value="Chromosome 5"/>
</dbReference>
<proteinExistence type="predicted"/>
<dbReference type="EMBL" id="CM026425">
    <property type="protein sequence ID" value="KAG0577682.1"/>
    <property type="molecule type" value="Genomic_DNA"/>
</dbReference>
<gene>
    <name evidence="1" type="ORF">KC19_5G172800</name>
</gene>
<comment type="caution">
    <text evidence="1">The sequence shown here is derived from an EMBL/GenBank/DDBJ whole genome shotgun (WGS) entry which is preliminary data.</text>
</comment>
<organism evidence="1 2">
    <name type="scientific">Ceratodon purpureus</name>
    <name type="common">Fire moss</name>
    <name type="synonym">Dicranum purpureum</name>
    <dbReference type="NCBI Taxonomy" id="3225"/>
    <lineage>
        <taxon>Eukaryota</taxon>
        <taxon>Viridiplantae</taxon>
        <taxon>Streptophyta</taxon>
        <taxon>Embryophyta</taxon>
        <taxon>Bryophyta</taxon>
        <taxon>Bryophytina</taxon>
        <taxon>Bryopsida</taxon>
        <taxon>Dicranidae</taxon>
        <taxon>Pseudoditrichales</taxon>
        <taxon>Ditrichaceae</taxon>
        <taxon>Ceratodon</taxon>
    </lineage>
</organism>